<dbReference type="eggNOG" id="ENOG502RJFS">
    <property type="taxonomic scope" value="Eukaryota"/>
</dbReference>
<gene>
    <name evidence="2" type="ORF">SMAC_07660</name>
</gene>
<dbReference type="GeneID" id="10808440"/>
<evidence type="ECO:0000256" key="1">
    <source>
        <dbReference type="SAM" id="MobiDB-lite"/>
    </source>
</evidence>
<dbReference type="KEGG" id="smp:10808440"/>
<evidence type="ECO:0000313" key="3">
    <source>
        <dbReference type="Proteomes" id="UP000001881"/>
    </source>
</evidence>
<dbReference type="OrthoDB" id="4569125at2759"/>
<accession>F7W4I9</accession>
<dbReference type="VEuPathDB" id="FungiDB:SMAC_07660"/>
<evidence type="ECO:0000313" key="2">
    <source>
        <dbReference type="EMBL" id="CCC14942.1"/>
    </source>
</evidence>
<organism evidence="2 3">
    <name type="scientific">Sordaria macrospora (strain ATCC MYA-333 / DSM 997 / K(L3346) / K-hell)</name>
    <dbReference type="NCBI Taxonomy" id="771870"/>
    <lineage>
        <taxon>Eukaryota</taxon>
        <taxon>Fungi</taxon>
        <taxon>Dikarya</taxon>
        <taxon>Ascomycota</taxon>
        <taxon>Pezizomycotina</taxon>
        <taxon>Sordariomycetes</taxon>
        <taxon>Sordariomycetidae</taxon>
        <taxon>Sordariales</taxon>
        <taxon>Sordariaceae</taxon>
        <taxon>Sordaria</taxon>
    </lineage>
</organism>
<feature type="region of interest" description="Disordered" evidence="1">
    <location>
        <begin position="112"/>
        <end position="172"/>
    </location>
</feature>
<keyword evidence="3" id="KW-1185">Reference proteome</keyword>
<proteinExistence type="predicted"/>
<dbReference type="HOGENOM" id="CLU_1321627_0_0_1"/>
<dbReference type="Proteomes" id="UP000001881">
    <property type="component" value="Unassembled WGS sequence"/>
</dbReference>
<name>F7W4I9_SORMK</name>
<dbReference type="OMA" id="FSATHQN"/>
<dbReference type="InParanoid" id="F7W4I9"/>
<reference evidence="2 3" key="1">
    <citation type="journal article" date="2010" name="PLoS Genet.">
        <title>De novo assembly of a 40 Mb eukaryotic genome from short sequence reads: Sordaria macrospora, a model organism for fungal morphogenesis.</title>
        <authorList>
            <person name="Nowrousian M."/>
            <person name="Stajich J."/>
            <person name="Chu M."/>
            <person name="Engh I."/>
            <person name="Espagne E."/>
            <person name="Halliday K."/>
            <person name="Kamerewerd J."/>
            <person name="Kempken F."/>
            <person name="Knab B."/>
            <person name="Kuo H.C."/>
            <person name="Osiewacz H.D."/>
            <person name="Poeggeler S."/>
            <person name="Read N."/>
            <person name="Seiler S."/>
            <person name="Smith K."/>
            <person name="Zickler D."/>
            <person name="Kueck U."/>
            <person name="Freitag M."/>
        </authorList>
    </citation>
    <scope>NUCLEOTIDE SEQUENCE [LARGE SCALE GENOMIC DNA]</scope>
    <source>
        <strain evidence="3">ATCC MYA-333 / DSM 997 / K(L3346) / K-hell</strain>
        <tissue evidence="2">Mycelium</tissue>
    </source>
</reference>
<dbReference type="AlphaFoldDB" id="F7W4I9"/>
<sequence>MPAGLETAAHYVDEQLKRWNDAHKGKYSPTTLKKLEELDDQVQDLYEARLLRGEVNPGDGTKILCILAQLNVMRDCMDEVDDMEKEWVWIETSDTDGLPFGTANDQPVDMVKGLPLDMAKGPTEDTAKSPAEDLAKAPAQDTPKDPPQDAAKGLPQDSAKGTPLDTDTDGEYVIVDENEEEDVNGRKDLGEQGVLATLQKYLKALKVH</sequence>
<feature type="compositionally biased region" description="Basic and acidic residues" evidence="1">
    <location>
        <begin position="122"/>
        <end position="135"/>
    </location>
</feature>
<protein>
    <submittedName>
        <fullName evidence="2">WGS project CABT00000000 data, contig 2.27</fullName>
    </submittedName>
</protein>
<dbReference type="EMBL" id="CABT02000027">
    <property type="protein sequence ID" value="CCC14942.1"/>
    <property type="molecule type" value="Genomic_DNA"/>
</dbReference>
<comment type="caution">
    <text evidence="2">The sequence shown here is derived from an EMBL/GenBank/DDBJ whole genome shotgun (WGS) entry which is preliminary data.</text>
</comment>